<dbReference type="CDD" id="cd00198">
    <property type="entry name" value="vWFA"/>
    <property type="match status" value="1"/>
</dbReference>
<dbReference type="AlphaFoldDB" id="A0A6J7QY00"/>
<feature type="domain" description="VWFA" evidence="1">
    <location>
        <begin position="485"/>
        <end position="664"/>
    </location>
</feature>
<name>A0A6J7QY00_9ZZZZ</name>
<dbReference type="SMART" id="SM00327">
    <property type="entry name" value="VWA"/>
    <property type="match status" value="1"/>
</dbReference>
<dbReference type="Gene3D" id="3.40.50.410">
    <property type="entry name" value="von Willebrand factor, type A domain"/>
    <property type="match status" value="1"/>
</dbReference>
<dbReference type="SUPFAM" id="SSF53300">
    <property type="entry name" value="vWA-like"/>
    <property type="match status" value="1"/>
</dbReference>
<protein>
    <submittedName>
        <fullName evidence="2">Unannotated protein</fullName>
    </submittedName>
</protein>
<evidence type="ECO:0000259" key="1">
    <source>
        <dbReference type="SMART" id="SM00327"/>
    </source>
</evidence>
<reference evidence="2" key="1">
    <citation type="submission" date="2020-05" db="EMBL/GenBank/DDBJ databases">
        <authorList>
            <person name="Chiriac C."/>
            <person name="Salcher M."/>
            <person name="Ghai R."/>
            <person name="Kavagutti S V."/>
        </authorList>
    </citation>
    <scope>NUCLEOTIDE SEQUENCE</scope>
</reference>
<sequence length="675" mass="77531">MSLRRNRGQPPQPKFRYSAWDGTQTGFDLDADALLNEINDDLLYHGDINAALRRLMQQGMRDADGNELMGLREMLDRLREQRREMLDRYDLGGVYEDIAEKLREIISAEREGIDRRVDEALSSNDRRREEIVEDLAKQRREELDQIPPDLASTVQALQNYDWMDDSARARFEELMQELRDQLIQSTFSQMSEGMENMSPERMAQMKDMLADLNEMLDQRANGEELDFEKFMEKHGDFFPGNPKNLDELLAQMAQSMAQMQQMLNSMSPEQRAQLQALSQSLLEDVDLQWQMDQLSRNLQGAFPDLPWNQSQEFGGDNPLSMGQMPGLLGQLGDMDDLENLLRQATQPGELAEVDLDQARSLLGEDAAKSLARLAELAKMLEEAGLIEQREGRLEMTPRGIKALGQKALGDLFQKLMKNGAGSHEINREGIGHDPTYEHRPYEWGDPFRLNVQQTVKNAIWRQGAGTPVKLTAEDFEIERTEQVTRSSTVLLLDVSMSMPMRDNFLPAKKVAMALHSLITSRYPRDYFGLVSFGRVAREVAPERLPEMSWDFEWGTNMQHAMLLARRMLARESGTKQIIMVTDGEPTAHIQNGEPYFNYPPSPITIEETLREVMRCTRDGIRINTFMLDESYYLRDFVERMMRLNGGRAFFTTPDNLGDYVLVDFLEQRRSSRRAG</sequence>
<dbReference type="InterPro" id="IPR036465">
    <property type="entry name" value="vWFA_dom_sf"/>
</dbReference>
<dbReference type="Pfam" id="PF13519">
    <property type="entry name" value="VWA_2"/>
    <property type="match status" value="1"/>
</dbReference>
<proteinExistence type="predicted"/>
<evidence type="ECO:0000313" key="2">
    <source>
        <dbReference type="EMBL" id="CAB5021785.1"/>
    </source>
</evidence>
<dbReference type="InterPro" id="IPR002035">
    <property type="entry name" value="VWF_A"/>
</dbReference>
<gene>
    <name evidence="2" type="ORF">UFOPK4121_00707</name>
</gene>
<organism evidence="2">
    <name type="scientific">freshwater metagenome</name>
    <dbReference type="NCBI Taxonomy" id="449393"/>
    <lineage>
        <taxon>unclassified sequences</taxon>
        <taxon>metagenomes</taxon>
        <taxon>ecological metagenomes</taxon>
    </lineage>
</organism>
<accession>A0A6J7QY00</accession>
<dbReference type="EMBL" id="CAFBPQ010000016">
    <property type="protein sequence ID" value="CAB5021785.1"/>
    <property type="molecule type" value="Genomic_DNA"/>
</dbReference>